<proteinExistence type="predicted"/>
<dbReference type="RefSeq" id="WP_344763006.1">
    <property type="nucleotide sequence ID" value="NZ_BAAAZE010000008.1"/>
</dbReference>
<dbReference type="InterPro" id="IPR025444">
    <property type="entry name" value="Monooxy_af470"/>
</dbReference>
<reference evidence="2" key="1">
    <citation type="journal article" date="2019" name="Int. J. Syst. Evol. Microbiol.">
        <title>The Global Catalogue of Microorganisms (GCM) 10K type strain sequencing project: providing services to taxonomists for standard genome sequencing and annotation.</title>
        <authorList>
            <consortium name="The Broad Institute Genomics Platform"/>
            <consortium name="The Broad Institute Genome Sequencing Center for Infectious Disease"/>
            <person name="Wu L."/>
            <person name="Ma J."/>
        </authorList>
    </citation>
    <scope>NUCLEOTIDE SEQUENCE [LARGE SCALE GENOMIC DNA]</scope>
    <source>
        <strain evidence="2">JCM 16673</strain>
    </source>
</reference>
<organism evidence="1 2">
    <name type="scientific">Actimicrobium antarcticum</name>
    <dbReference type="NCBI Taxonomy" id="1051899"/>
    <lineage>
        <taxon>Bacteria</taxon>
        <taxon>Pseudomonadati</taxon>
        <taxon>Pseudomonadota</taxon>
        <taxon>Betaproteobacteria</taxon>
        <taxon>Burkholderiales</taxon>
        <taxon>Oxalobacteraceae</taxon>
        <taxon>Actimicrobium</taxon>
    </lineage>
</organism>
<accession>A0ABP7T6D7</accession>
<dbReference type="Proteomes" id="UP001501353">
    <property type="component" value="Unassembled WGS sequence"/>
</dbReference>
<sequence>MMHPDRLTATMEGDFVVFLIGMRVNRPWKIHKWLPVVRAMPRMLRELAALPESGLLSYEMWFGRTTIMVQYWRSSEQLLAYASNRNAAHLPAWKAFNQSVGTNGDVGIWHETYKIAPGACETIYASMPAFGLGKAGLLQPASGKRGSARERFGL</sequence>
<name>A0ABP7T6D7_9BURK</name>
<evidence type="ECO:0000313" key="1">
    <source>
        <dbReference type="EMBL" id="GAA4021731.1"/>
    </source>
</evidence>
<protein>
    <submittedName>
        <fullName evidence="1">DUF4188 domain-containing protein</fullName>
    </submittedName>
</protein>
<evidence type="ECO:0000313" key="2">
    <source>
        <dbReference type="Proteomes" id="UP001501353"/>
    </source>
</evidence>
<dbReference type="Pfam" id="PF13826">
    <property type="entry name" value="Monooxy_af470-like"/>
    <property type="match status" value="1"/>
</dbReference>
<keyword evidence="2" id="KW-1185">Reference proteome</keyword>
<comment type="caution">
    <text evidence="1">The sequence shown here is derived from an EMBL/GenBank/DDBJ whole genome shotgun (WGS) entry which is preliminary data.</text>
</comment>
<dbReference type="EMBL" id="BAAAZE010000008">
    <property type="protein sequence ID" value="GAA4021731.1"/>
    <property type="molecule type" value="Genomic_DNA"/>
</dbReference>
<gene>
    <name evidence="1" type="ORF">GCM10022212_18420</name>
</gene>